<accession>A0A496PIU3</accession>
<comment type="caution">
    <text evidence="5">The sequence shown here is derived from an EMBL/GenBank/DDBJ whole genome shotgun (WGS) entry which is preliminary data.</text>
</comment>
<evidence type="ECO:0000256" key="3">
    <source>
        <dbReference type="RuleBase" id="RU003694"/>
    </source>
</evidence>
<comment type="similarity">
    <text evidence="1 3">Belongs to the thiolase-like superfamily. Beta-ketoacyl-ACP synthases family.</text>
</comment>
<sequence>MAVVVTGLGAVSPLGANVEELWEGLLQGRSGITELKLDPALFEQPRQGVGQVSTDLSEILGRAAAKRLDRQQQLALVAALEAWADAGSPEVDGDRMATSIGTGVGGLLTTLSQEAVLNEKGARRVSPRTVPQLMANAASAQISMAYGARAGVYTPVSACAAGAEAIAHGARLIESGEADVVIAGGTEAAIAQLTVAAFAQTQALAAPAADEDLSQFSRPFAEDRKGFVLGEGAGVVILESAAHAVARGARIHAHLAGWGITSDAFHITSSDPAARGQRLAIEKALRQSGLSPAGIKQVNAHATGTSVGDASEALALSSTGVAGVDGGAAVTAIKGATGHLVGAAGAVEAIVSIRQAQTGLVPPTAHLSDSDPACGLDVVRGQPRDVGPGAVLSNSFGFGGQNVSLIFTV</sequence>
<dbReference type="SMART" id="SM00825">
    <property type="entry name" value="PKS_KS"/>
    <property type="match status" value="1"/>
</dbReference>
<dbReference type="Proteomes" id="UP000273119">
    <property type="component" value="Unassembled WGS sequence"/>
</dbReference>
<dbReference type="PANTHER" id="PTHR11712:SF336">
    <property type="entry name" value="3-OXOACYL-[ACYL-CARRIER-PROTEIN] SYNTHASE, MITOCHONDRIAL"/>
    <property type="match status" value="1"/>
</dbReference>
<dbReference type="Pfam" id="PF00109">
    <property type="entry name" value="ketoacyl-synt"/>
    <property type="match status" value="1"/>
</dbReference>
<dbReference type="GO" id="GO:0004315">
    <property type="term" value="F:3-oxoacyl-[acyl-carrier-protein] synthase activity"/>
    <property type="evidence" value="ECO:0007669"/>
    <property type="project" value="TreeGrafter"/>
</dbReference>
<dbReference type="RefSeq" id="WP_121485057.1">
    <property type="nucleotide sequence ID" value="NZ_QQXL01000004.1"/>
</dbReference>
<evidence type="ECO:0000313" key="5">
    <source>
        <dbReference type="EMBL" id="RKW70404.1"/>
    </source>
</evidence>
<dbReference type="InterPro" id="IPR016039">
    <property type="entry name" value="Thiolase-like"/>
</dbReference>
<dbReference type="InterPro" id="IPR014030">
    <property type="entry name" value="Ketoacyl_synth_N"/>
</dbReference>
<dbReference type="InterPro" id="IPR000794">
    <property type="entry name" value="Beta-ketoacyl_synthase"/>
</dbReference>
<keyword evidence="6" id="KW-1185">Reference proteome</keyword>
<proteinExistence type="inferred from homology"/>
<dbReference type="Gene3D" id="3.40.47.10">
    <property type="match status" value="2"/>
</dbReference>
<name>A0A496PIU3_9MICC</name>
<organism evidence="5 6">
    <name type="scientific">Galactobacter caseinivorans</name>
    <dbReference type="NCBI Taxonomy" id="2676123"/>
    <lineage>
        <taxon>Bacteria</taxon>
        <taxon>Bacillati</taxon>
        <taxon>Actinomycetota</taxon>
        <taxon>Actinomycetes</taxon>
        <taxon>Micrococcales</taxon>
        <taxon>Micrococcaceae</taxon>
        <taxon>Galactobacter</taxon>
    </lineage>
</organism>
<dbReference type="PROSITE" id="PS52004">
    <property type="entry name" value="KS3_2"/>
    <property type="match status" value="1"/>
</dbReference>
<reference evidence="5 6" key="1">
    <citation type="submission" date="2018-07" db="EMBL/GenBank/DDBJ databases">
        <title>Arthrobacter sp. nov., isolated from raw cow's milk with high bacterial count.</title>
        <authorList>
            <person name="Hahne J."/>
            <person name="Isele D."/>
            <person name="Lipski A."/>
        </authorList>
    </citation>
    <scope>NUCLEOTIDE SEQUENCE [LARGE SCALE GENOMIC DNA]</scope>
    <source>
        <strain evidence="5 6">JZ R-183</strain>
    </source>
</reference>
<dbReference type="Pfam" id="PF02801">
    <property type="entry name" value="Ketoacyl-synt_C"/>
    <property type="match status" value="1"/>
</dbReference>
<dbReference type="EMBL" id="QQXL01000004">
    <property type="protein sequence ID" value="RKW70404.1"/>
    <property type="molecule type" value="Genomic_DNA"/>
</dbReference>
<evidence type="ECO:0000256" key="1">
    <source>
        <dbReference type="ARBA" id="ARBA00008467"/>
    </source>
</evidence>
<evidence type="ECO:0000259" key="4">
    <source>
        <dbReference type="PROSITE" id="PS52004"/>
    </source>
</evidence>
<evidence type="ECO:0000256" key="2">
    <source>
        <dbReference type="ARBA" id="ARBA00022679"/>
    </source>
</evidence>
<dbReference type="NCBIfam" id="NF005589">
    <property type="entry name" value="PRK07314.1"/>
    <property type="match status" value="1"/>
</dbReference>
<dbReference type="CDD" id="cd00834">
    <property type="entry name" value="KAS_I_II"/>
    <property type="match status" value="1"/>
</dbReference>
<dbReference type="GO" id="GO:0005829">
    <property type="term" value="C:cytosol"/>
    <property type="evidence" value="ECO:0007669"/>
    <property type="project" value="TreeGrafter"/>
</dbReference>
<dbReference type="AlphaFoldDB" id="A0A496PIU3"/>
<feature type="domain" description="Ketosynthase family 3 (KS3)" evidence="4">
    <location>
        <begin position="1"/>
        <end position="409"/>
    </location>
</feature>
<evidence type="ECO:0000313" key="6">
    <source>
        <dbReference type="Proteomes" id="UP000273119"/>
    </source>
</evidence>
<gene>
    <name evidence="5" type="ORF">DWQ67_07935</name>
</gene>
<dbReference type="PANTHER" id="PTHR11712">
    <property type="entry name" value="POLYKETIDE SYNTHASE-RELATED"/>
    <property type="match status" value="1"/>
</dbReference>
<dbReference type="InterPro" id="IPR020841">
    <property type="entry name" value="PKS_Beta-ketoAc_synthase_dom"/>
</dbReference>
<dbReference type="FunFam" id="3.40.47.10:FF:000018">
    <property type="entry name" value="3-oxoacyl-[acyl-carrier-protein] synthase 2"/>
    <property type="match status" value="1"/>
</dbReference>
<keyword evidence="2 3" id="KW-0808">Transferase</keyword>
<dbReference type="GO" id="GO:0006633">
    <property type="term" value="P:fatty acid biosynthetic process"/>
    <property type="evidence" value="ECO:0007669"/>
    <property type="project" value="TreeGrafter"/>
</dbReference>
<dbReference type="InterPro" id="IPR014031">
    <property type="entry name" value="Ketoacyl_synth_C"/>
</dbReference>
<dbReference type="SUPFAM" id="SSF53901">
    <property type="entry name" value="Thiolase-like"/>
    <property type="match status" value="2"/>
</dbReference>
<protein>
    <submittedName>
        <fullName evidence="5">Beta-ketoacyl-[acyl-carrier-protein] synthase family protein</fullName>
    </submittedName>
</protein>